<evidence type="ECO:0000313" key="2">
    <source>
        <dbReference type="Proteomes" id="UP000629098"/>
    </source>
</evidence>
<dbReference type="AlphaFoldDB" id="A0A8J6XRH5"/>
<dbReference type="EMBL" id="JACXAE010000076">
    <property type="protein sequence ID" value="MBD2775237.1"/>
    <property type="molecule type" value="Genomic_DNA"/>
</dbReference>
<sequence length="294" mass="34049">MARYPATTEIRLIGARSSGKTTYLATLAHLPHQKQLESQFPGLAVTYDKNSEAGKLARMAEDIIKKGTKLAGTNRGNVNNLPYYYFRIQIPSRKGLPGTEIELTVRDFAGEIFHDIPLEHKWHEIQSYIDDLFTAQSWMVMLTDWQPSQDTRLYKPALEKLCQEISEREQVNREIKNLRIAVVMSKCERGEIWPCRLEPEEDLFKVRLPQTYRFLTKKFPPRTNRLKFFACSSFGVLSSRPNDFDPRPNRYIPDDGSPADYNAFLRSPSQWHPFGLISPIYWLSTGKTLHDQHL</sequence>
<evidence type="ECO:0000313" key="1">
    <source>
        <dbReference type="EMBL" id="MBD2775237.1"/>
    </source>
</evidence>
<dbReference type="RefSeq" id="WP_190833456.1">
    <property type="nucleotide sequence ID" value="NZ_CAWPPI010000076.1"/>
</dbReference>
<accession>A0A8J6XRH5</accession>
<keyword evidence="2" id="KW-1185">Reference proteome</keyword>
<comment type="caution">
    <text evidence="1">The sequence shown here is derived from an EMBL/GenBank/DDBJ whole genome shotgun (WGS) entry which is preliminary data.</text>
</comment>
<proteinExistence type="predicted"/>
<reference evidence="1" key="1">
    <citation type="submission" date="2020-09" db="EMBL/GenBank/DDBJ databases">
        <title>Iningainema tapete sp. nov. (Scytonemataceae, Cyanobacteria) from greenhouses in central Florida (USA) produces two types of nodularin with biosynthetic potential for microcystin-LR and anabaenopeptins.</title>
        <authorList>
            <person name="Berthold D.E."/>
            <person name="Lefler F.W."/>
            <person name="Huang I.-S."/>
            <person name="Abdulla H."/>
            <person name="Zimba P.V."/>
            <person name="Laughinghouse H.D. IV."/>
        </authorList>
    </citation>
    <scope>NUCLEOTIDE SEQUENCE</scope>
    <source>
        <strain evidence="1">BLCCT55</strain>
    </source>
</reference>
<gene>
    <name evidence="1" type="ORF">ICL16_25040</name>
</gene>
<dbReference type="Proteomes" id="UP000629098">
    <property type="component" value="Unassembled WGS sequence"/>
</dbReference>
<organism evidence="1 2">
    <name type="scientific">Iningainema tapete BLCC-T55</name>
    <dbReference type="NCBI Taxonomy" id="2748662"/>
    <lineage>
        <taxon>Bacteria</taxon>
        <taxon>Bacillati</taxon>
        <taxon>Cyanobacteriota</taxon>
        <taxon>Cyanophyceae</taxon>
        <taxon>Nostocales</taxon>
        <taxon>Scytonemataceae</taxon>
        <taxon>Iningainema tapete</taxon>
    </lineage>
</organism>
<protein>
    <submittedName>
        <fullName evidence="1">Uncharacterized protein</fullName>
    </submittedName>
</protein>
<name>A0A8J6XRH5_9CYAN</name>